<feature type="domain" description="Bifunctional inhibitor/plant lipid transfer protein/seed storage helical" evidence="2">
    <location>
        <begin position="11"/>
        <end position="105"/>
    </location>
</feature>
<protein>
    <submittedName>
        <fullName evidence="4">Uncharacterized protein LOC101501404</fullName>
    </submittedName>
</protein>
<organism evidence="3 4">
    <name type="scientific">Cicer arietinum</name>
    <name type="common">Chickpea</name>
    <name type="synonym">Garbanzo</name>
    <dbReference type="NCBI Taxonomy" id="3827"/>
    <lineage>
        <taxon>Eukaryota</taxon>
        <taxon>Viridiplantae</taxon>
        <taxon>Streptophyta</taxon>
        <taxon>Embryophyta</taxon>
        <taxon>Tracheophyta</taxon>
        <taxon>Spermatophyta</taxon>
        <taxon>Magnoliopsida</taxon>
        <taxon>eudicotyledons</taxon>
        <taxon>Gunneridae</taxon>
        <taxon>Pentapetalae</taxon>
        <taxon>rosids</taxon>
        <taxon>fabids</taxon>
        <taxon>Fabales</taxon>
        <taxon>Fabaceae</taxon>
        <taxon>Papilionoideae</taxon>
        <taxon>50 kb inversion clade</taxon>
        <taxon>NPAAA clade</taxon>
        <taxon>Hologalegina</taxon>
        <taxon>IRL clade</taxon>
        <taxon>Cicereae</taxon>
        <taxon>Cicer</taxon>
    </lineage>
</organism>
<proteinExistence type="predicted"/>
<dbReference type="OrthoDB" id="653734at2759"/>
<dbReference type="AlphaFoldDB" id="A0A1S2YJP2"/>
<reference evidence="4" key="2">
    <citation type="submission" date="2025-08" db="UniProtKB">
        <authorList>
            <consortium name="RefSeq"/>
        </authorList>
    </citation>
    <scope>IDENTIFICATION</scope>
    <source>
        <tissue evidence="4">Etiolated seedlings</tissue>
    </source>
</reference>
<accession>A0A1S2YJP2</accession>
<dbReference type="Gene3D" id="1.10.110.10">
    <property type="entry name" value="Plant lipid-transfer and hydrophobic proteins"/>
    <property type="match status" value="1"/>
</dbReference>
<dbReference type="STRING" id="3827.A0A1S2YJP2"/>
<dbReference type="PANTHER" id="PTHR33286">
    <property type="entry name" value="BIFUNCTIONAL INHIBITOR/LIPID-TRANSFER PROTEIN/SEED STORAGE 2S ALBUMIN SUPERFAMILY PROTEIN"/>
    <property type="match status" value="1"/>
</dbReference>
<gene>
    <name evidence="4" type="primary">LOC101501404</name>
</gene>
<dbReference type="Proteomes" id="UP000087171">
    <property type="component" value="Chromosome Ca6"/>
</dbReference>
<dbReference type="PaxDb" id="3827-XP_004505801.1"/>
<feature type="chain" id="PRO_5010160790" evidence="1">
    <location>
        <begin position="30"/>
        <end position="116"/>
    </location>
</feature>
<name>A0A1S2YJP2_CICAR</name>
<evidence type="ECO:0000313" key="4">
    <source>
        <dbReference type="RefSeq" id="XP_004505801.1"/>
    </source>
</evidence>
<dbReference type="Pfam" id="PF14368">
    <property type="entry name" value="LTP_2"/>
    <property type="match status" value="1"/>
</dbReference>
<dbReference type="InterPro" id="IPR016140">
    <property type="entry name" value="Bifunc_inhib/LTP/seed_store"/>
</dbReference>
<dbReference type="eggNOG" id="ENOG502S7IJ">
    <property type="taxonomic scope" value="Eukaryota"/>
</dbReference>
<dbReference type="SUPFAM" id="SSF47699">
    <property type="entry name" value="Bifunctional inhibitor/lipid-transfer protein/seed storage 2S albumin"/>
    <property type="match status" value="1"/>
</dbReference>
<evidence type="ECO:0000259" key="2">
    <source>
        <dbReference type="Pfam" id="PF14368"/>
    </source>
</evidence>
<sequence length="116" mass="12239">MATSSINCLSLAMLVIFGTLIYNTNEVSAQCGGSFPALVSQCSKFVQKSGPSIPPSPGCCAVIRTFDISCGCKLVTKEVERLVSIPKVIFVARSCGLNIPPGLQCGSVRVPPKFKK</sequence>
<dbReference type="KEGG" id="cam:101501404"/>
<dbReference type="PANTHER" id="PTHR33286:SF1">
    <property type="entry name" value="OS01G0800600 PROTEIN"/>
    <property type="match status" value="1"/>
</dbReference>
<reference evidence="3" key="1">
    <citation type="journal article" date="2013" name="Nat. Biotechnol.">
        <title>Draft genome sequence of chickpea (Cicer arietinum) provides a resource for trait improvement.</title>
        <authorList>
            <person name="Varshney R.K."/>
            <person name="Song C."/>
            <person name="Saxena R.K."/>
            <person name="Azam S."/>
            <person name="Yu S."/>
            <person name="Sharpe A.G."/>
            <person name="Cannon S."/>
            <person name="Baek J."/>
            <person name="Rosen B.D."/>
            <person name="Tar'an B."/>
            <person name="Millan T."/>
            <person name="Zhang X."/>
            <person name="Ramsay L.D."/>
            <person name="Iwata A."/>
            <person name="Wang Y."/>
            <person name="Nelson W."/>
            <person name="Farmer A.D."/>
            <person name="Gaur P.M."/>
            <person name="Soderlund C."/>
            <person name="Penmetsa R.V."/>
            <person name="Xu C."/>
            <person name="Bharti A.K."/>
            <person name="He W."/>
            <person name="Winter P."/>
            <person name="Zhao S."/>
            <person name="Hane J.K."/>
            <person name="Carrasquilla-Garcia N."/>
            <person name="Condie J.A."/>
            <person name="Upadhyaya H.D."/>
            <person name="Luo M.C."/>
            <person name="Thudi M."/>
            <person name="Gowda C.L."/>
            <person name="Singh N.P."/>
            <person name="Lichtenzveig J."/>
            <person name="Gali K.K."/>
            <person name="Rubio J."/>
            <person name="Nadarajan N."/>
            <person name="Dolezel J."/>
            <person name="Bansal K.C."/>
            <person name="Xu X."/>
            <person name="Edwards D."/>
            <person name="Zhang G."/>
            <person name="Kahl G."/>
            <person name="Gil J."/>
            <person name="Singh K.B."/>
            <person name="Datta S.K."/>
            <person name="Jackson S.A."/>
            <person name="Wang J."/>
            <person name="Cook D.R."/>
        </authorList>
    </citation>
    <scope>NUCLEOTIDE SEQUENCE [LARGE SCALE GENOMIC DNA]</scope>
    <source>
        <strain evidence="3">cv. CDC Frontier</strain>
    </source>
</reference>
<keyword evidence="1" id="KW-0732">Signal</keyword>
<feature type="signal peptide" evidence="1">
    <location>
        <begin position="1"/>
        <end position="29"/>
    </location>
</feature>
<dbReference type="InterPro" id="IPR036312">
    <property type="entry name" value="Bifun_inhib/LTP/seed_sf"/>
</dbReference>
<evidence type="ECO:0000313" key="3">
    <source>
        <dbReference type="Proteomes" id="UP000087171"/>
    </source>
</evidence>
<dbReference type="GeneID" id="101501404"/>
<evidence type="ECO:0000256" key="1">
    <source>
        <dbReference type="SAM" id="SignalP"/>
    </source>
</evidence>
<keyword evidence="3" id="KW-1185">Reference proteome</keyword>
<dbReference type="RefSeq" id="XP_004505801.1">
    <property type="nucleotide sequence ID" value="XM_004505744.3"/>
</dbReference>